<evidence type="ECO:0000256" key="5">
    <source>
        <dbReference type="ARBA" id="ARBA00023014"/>
    </source>
</evidence>
<reference evidence="7" key="2">
    <citation type="journal article" date="2014" name="ISME J.">
        <title>Microbial stratification in low pH oxic and suboxic macroscopic growths along an acid mine drainage.</title>
        <authorList>
            <person name="Mendez-Garcia C."/>
            <person name="Mesa V."/>
            <person name="Sprenger R.R."/>
            <person name="Richter M."/>
            <person name="Diez M.S."/>
            <person name="Solano J."/>
            <person name="Bargiela R."/>
            <person name="Golyshina O.V."/>
            <person name="Manteca A."/>
            <person name="Ramos J.L."/>
            <person name="Gallego J.R."/>
            <person name="Llorente I."/>
            <person name="Martins Dos Santos V.A."/>
            <person name="Jensen O.N."/>
            <person name="Pelaez A.I."/>
            <person name="Sanchez J."/>
            <person name="Ferrer M."/>
        </authorList>
    </citation>
    <scope>NUCLEOTIDE SEQUENCE</scope>
</reference>
<dbReference type="GO" id="GO:0051536">
    <property type="term" value="F:iron-sulfur cluster binding"/>
    <property type="evidence" value="ECO:0007669"/>
    <property type="project" value="UniProtKB-KW"/>
</dbReference>
<evidence type="ECO:0000259" key="6">
    <source>
        <dbReference type="Pfam" id="PF01507"/>
    </source>
</evidence>
<protein>
    <submittedName>
        <fullName evidence="7">Adenylylsulfate reductase, thioredoxin dependent</fullName>
    </submittedName>
</protein>
<dbReference type="AlphaFoldDB" id="T1CDB4"/>
<evidence type="ECO:0000256" key="4">
    <source>
        <dbReference type="ARBA" id="ARBA00023004"/>
    </source>
</evidence>
<dbReference type="EMBL" id="AUZX01000704">
    <property type="protein sequence ID" value="EQD80402.1"/>
    <property type="molecule type" value="Genomic_DNA"/>
</dbReference>
<feature type="domain" description="Phosphoadenosine phosphosulphate reductase" evidence="6">
    <location>
        <begin position="4"/>
        <end position="147"/>
    </location>
</feature>
<dbReference type="GO" id="GO:0004604">
    <property type="term" value="F:phosphoadenylyl-sulfate reductase (thioredoxin) activity"/>
    <property type="evidence" value="ECO:0007669"/>
    <property type="project" value="InterPro"/>
</dbReference>
<comment type="cofactor">
    <cofactor evidence="1">
        <name>[4Fe-4S] cluster</name>
        <dbReference type="ChEBI" id="CHEBI:49883"/>
    </cofactor>
</comment>
<accession>T1CDB4</accession>
<evidence type="ECO:0000256" key="2">
    <source>
        <dbReference type="ARBA" id="ARBA00022723"/>
    </source>
</evidence>
<dbReference type="InterPro" id="IPR002500">
    <property type="entry name" value="PAPS_reduct_dom"/>
</dbReference>
<dbReference type="PANTHER" id="PTHR46482:SF9">
    <property type="entry name" value="5'-ADENYLYLSULFATE REDUCTASE 1, CHLOROPLASTIC"/>
    <property type="match status" value="1"/>
</dbReference>
<evidence type="ECO:0000313" key="7">
    <source>
        <dbReference type="EMBL" id="EQD80402.1"/>
    </source>
</evidence>
<dbReference type="Pfam" id="PF01507">
    <property type="entry name" value="PAPS_reduct"/>
    <property type="match status" value="1"/>
</dbReference>
<evidence type="ECO:0000256" key="3">
    <source>
        <dbReference type="ARBA" id="ARBA00023002"/>
    </source>
</evidence>
<feature type="non-terminal residue" evidence="7">
    <location>
        <position position="1"/>
    </location>
</feature>
<name>T1CDB4_9ZZZZ</name>
<dbReference type="InterPro" id="IPR014729">
    <property type="entry name" value="Rossmann-like_a/b/a_fold"/>
</dbReference>
<dbReference type="GO" id="GO:0046872">
    <property type="term" value="F:metal ion binding"/>
    <property type="evidence" value="ECO:0007669"/>
    <property type="project" value="UniProtKB-KW"/>
</dbReference>
<dbReference type="SUPFAM" id="SSF52402">
    <property type="entry name" value="Adenine nucleotide alpha hydrolases-like"/>
    <property type="match status" value="1"/>
</dbReference>
<gene>
    <name evidence="7" type="ORF">B1A_00926</name>
</gene>
<dbReference type="PANTHER" id="PTHR46482">
    <property type="entry name" value="5'-ADENYLYLSULFATE REDUCTASE 3, CHLOROPLASTIC"/>
    <property type="match status" value="1"/>
</dbReference>
<keyword evidence="2" id="KW-0479">Metal-binding</keyword>
<dbReference type="PIRSF" id="PIRSF000857">
    <property type="entry name" value="PAPS_reductase"/>
    <property type="match status" value="1"/>
</dbReference>
<proteinExistence type="predicted"/>
<evidence type="ECO:0000256" key="1">
    <source>
        <dbReference type="ARBA" id="ARBA00001966"/>
    </source>
</evidence>
<dbReference type="GO" id="GO:0019379">
    <property type="term" value="P:sulfate assimilation, phosphoadenylyl sulfate reduction by phosphoadenylyl-sulfate reductase (thioredoxin)"/>
    <property type="evidence" value="ECO:0007669"/>
    <property type="project" value="InterPro"/>
</dbReference>
<keyword evidence="4" id="KW-0408">Iron</keyword>
<dbReference type="NCBIfam" id="NF002537">
    <property type="entry name" value="PRK02090.1"/>
    <property type="match status" value="1"/>
</dbReference>
<keyword evidence="5" id="KW-0411">Iron-sulfur</keyword>
<keyword evidence="3" id="KW-0560">Oxidoreductase</keyword>
<dbReference type="Gene3D" id="3.40.50.620">
    <property type="entry name" value="HUPs"/>
    <property type="match status" value="1"/>
</dbReference>
<reference evidence="7" key="1">
    <citation type="submission" date="2013-08" db="EMBL/GenBank/DDBJ databases">
        <authorList>
            <person name="Mendez C."/>
            <person name="Richter M."/>
            <person name="Ferrer M."/>
            <person name="Sanchez J."/>
        </authorList>
    </citation>
    <scope>NUCLEOTIDE SEQUENCE</scope>
</reference>
<comment type="caution">
    <text evidence="7">The sequence shown here is derived from an EMBL/GenBank/DDBJ whole genome shotgun (WGS) entry which is preliminary data.</text>
</comment>
<organism evidence="7">
    <name type="scientific">mine drainage metagenome</name>
    <dbReference type="NCBI Taxonomy" id="410659"/>
    <lineage>
        <taxon>unclassified sequences</taxon>
        <taxon>metagenomes</taxon>
        <taxon>ecological metagenomes</taxon>
    </lineage>
</organism>
<sequence length="179" mass="20710">IYTIDTGRLNSETYEFMDRVRKQYSLKIKFLFPDSGSVEKMLESHGPNLFYDNVENRKLCCNIRKVEPLSKLLETKKAWITGIRSDQTAERKISSFWETKNGIVKINPLIFWTVEQVKKEIELRDISVNHLYSKGYQSIGCAPCTRAVQLNEGERAGRWWWESGSKECGIHLSNSGVNL</sequence>
<dbReference type="InterPro" id="IPR004511">
    <property type="entry name" value="PAPS/APS_Rdtase"/>
</dbReference>